<keyword evidence="1" id="KW-0560">Oxidoreductase</keyword>
<dbReference type="Pfam" id="PF03435">
    <property type="entry name" value="Sacchrp_dh_NADP"/>
    <property type="match status" value="1"/>
</dbReference>
<proteinExistence type="predicted"/>
<dbReference type="EMBL" id="JBITYG010000006">
    <property type="protein sequence ID" value="MFI9102903.1"/>
    <property type="molecule type" value="Genomic_DNA"/>
</dbReference>
<evidence type="ECO:0000259" key="2">
    <source>
        <dbReference type="Pfam" id="PF03435"/>
    </source>
</evidence>
<keyword evidence="5" id="KW-1185">Reference proteome</keyword>
<feature type="domain" description="Saccharopine dehydrogenase-like C-terminal" evidence="3">
    <location>
        <begin position="142"/>
        <end position="379"/>
    </location>
</feature>
<dbReference type="PANTHER" id="PTHR11133">
    <property type="entry name" value="SACCHAROPINE DEHYDROGENASE"/>
    <property type="match status" value="1"/>
</dbReference>
<dbReference type="InterPro" id="IPR036291">
    <property type="entry name" value="NAD(P)-bd_dom_sf"/>
</dbReference>
<organism evidence="4 5">
    <name type="scientific">Streptomyces fildesensis</name>
    <dbReference type="NCBI Taxonomy" id="375757"/>
    <lineage>
        <taxon>Bacteria</taxon>
        <taxon>Bacillati</taxon>
        <taxon>Actinomycetota</taxon>
        <taxon>Actinomycetes</taxon>
        <taxon>Kitasatosporales</taxon>
        <taxon>Streptomycetaceae</taxon>
        <taxon>Streptomyces</taxon>
    </lineage>
</organism>
<dbReference type="SUPFAM" id="SSF51735">
    <property type="entry name" value="NAD(P)-binding Rossmann-fold domains"/>
    <property type="match status" value="1"/>
</dbReference>
<dbReference type="PANTHER" id="PTHR11133:SF22">
    <property type="entry name" value="ALPHA-AMINOADIPIC SEMIALDEHYDE SYNTHASE, MITOCHONDRIAL"/>
    <property type="match status" value="1"/>
</dbReference>
<dbReference type="Gene3D" id="3.30.360.10">
    <property type="entry name" value="Dihydrodipicolinate Reductase, domain 2"/>
    <property type="match status" value="1"/>
</dbReference>
<evidence type="ECO:0000259" key="3">
    <source>
        <dbReference type="Pfam" id="PF16653"/>
    </source>
</evidence>
<evidence type="ECO:0000313" key="5">
    <source>
        <dbReference type="Proteomes" id="UP001614394"/>
    </source>
</evidence>
<name>A0ABW8C9X9_9ACTN</name>
<dbReference type="InterPro" id="IPR032095">
    <property type="entry name" value="Sacchrp_dh-like_C"/>
</dbReference>
<dbReference type="InterPro" id="IPR051168">
    <property type="entry name" value="AASS"/>
</dbReference>
<dbReference type="InterPro" id="IPR005097">
    <property type="entry name" value="Sacchrp_dh_NADP-bd"/>
</dbReference>
<protein>
    <submittedName>
        <fullName evidence="4">Saccharopine dehydrogenase C-terminal domain-containing protein</fullName>
    </submittedName>
</protein>
<feature type="domain" description="Saccharopine dehydrogenase NADP binding" evidence="2">
    <location>
        <begin position="23"/>
        <end position="138"/>
    </location>
</feature>
<dbReference type="RefSeq" id="WP_399651142.1">
    <property type="nucleotide sequence ID" value="NZ_JBITYG010000006.1"/>
</dbReference>
<evidence type="ECO:0000313" key="4">
    <source>
        <dbReference type="EMBL" id="MFI9102903.1"/>
    </source>
</evidence>
<dbReference type="Proteomes" id="UP001614394">
    <property type="component" value="Unassembled WGS sequence"/>
</dbReference>
<comment type="caution">
    <text evidence="4">The sequence shown here is derived from an EMBL/GenBank/DDBJ whole genome shotgun (WGS) entry which is preliminary data.</text>
</comment>
<dbReference type="SUPFAM" id="SSF55347">
    <property type="entry name" value="Glyceraldehyde-3-phosphate dehydrogenase-like, C-terminal domain"/>
    <property type="match status" value="1"/>
</dbReference>
<dbReference type="Gene3D" id="3.40.50.720">
    <property type="entry name" value="NAD(P)-binding Rossmann-like Domain"/>
    <property type="match status" value="1"/>
</dbReference>
<sequence length="416" mass="44055">MRDETSGTPTVLPVPPVPASGTVHWIGTGLSTGAAGLGLLCDRAERVLVWGRTTERAAALLARLELTGRAGVRALEDGALAAEVRAGDVVVSMLPATEHAGLLRLYTERGAHFACSSYVSEPVAELAADAAHAGVVVLTEAGLDPGIDHLLAHVLIERARDAVGDRADSVRFTSFCGGLPAEPNDFRYRFSWAPYGVLAALNSPSRYIDEDKEHSSAHPWEATRPHHLGGEDFEVYPNRDSLPFIAQYGVPDGWHLTSFVRGTLRNAGWLTAWEPVFATVRTGDESRIRALATELAERYPTTDADRDRVVLSVALDVRRTGGAGGADGSGASGAADWQGSYVLDLTGDGTHSAMARCVSLPLAFGVTRILDGALPAGLNRAAESPGEAGRWLRFLDDNGVRSTFQETTGTGRGAPA</sequence>
<accession>A0ABW8C9X9</accession>
<evidence type="ECO:0000256" key="1">
    <source>
        <dbReference type="ARBA" id="ARBA00023002"/>
    </source>
</evidence>
<dbReference type="Pfam" id="PF16653">
    <property type="entry name" value="Sacchrp_dh_C"/>
    <property type="match status" value="1"/>
</dbReference>
<gene>
    <name evidence="4" type="ORF">ACIGXA_20510</name>
</gene>
<reference evidence="4 5" key="1">
    <citation type="submission" date="2024-10" db="EMBL/GenBank/DDBJ databases">
        <title>The Natural Products Discovery Center: Release of the First 8490 Sequenced Strains for Exploring Actinobacteria Biosynthetic Diversity.</title>
        <authorList>
            <person name="Kalkreuter E."/>
            <person name="Kautsar S.A."/>
            <person name="Yang D."/>
            <person name="Bader C.D."/>
            <person name="Teijaro C.N."/>
            <person name="Fluegel L."/>
            <person name="Davis C.M."/>
            <person name="Simpson J.R."/>
            <person name="Lauterbach L."/>
            <person name="Steele A.D."/>
            <person name="Gui C."/>
            <person name="Meng S."/>
            <person name="Li G."/>
            <person name="Viehrig K."/>
            <person name="Ye F."/>
            <person name="Su P."/>
            <person name="Kiefer A.F."/>
            <person name="Nichols A."/>
            <person name="Cepeda A.J."/>
            <person name="Yan W."/>
            <person name="Fan B."/>
            <person name="Jiang Y."/>
            <person name="Adhikari A."/>
            <person name="Zheng C.-J."/>
            <person name="Schuster L."/>
            <person name="Cowan T.M."/>
            <person name="Smanski M.J."/>
            <person name="Chevrette M.G."/>
            <person name="De Carvalho L.P.S."/>
            <person name="Shen B."/>
        </authorList>
    </citation>
    <scope>NUCLEOTIDE SEQUENCE [LARGE SCALE GENOMIC DNA]</scope>
    <source>
        <strain evidence="4 5">NPDC053399</strain>
    </source>
</reference>